<evidence type="ECO:0000313" key="3">
    <source>
        <dbReference type="Proteomes" id="UP001197378"/>
    </source>
</evidence>
<dbReference type="CDD" id="cd07398">
    <property type="entry name" value="MPP_YbbF-LpxH"/>
    <property type="match status" value="1"/>
</dbReference>
<dbReference type="PANTHER" id="PTHR34990:SF1">
    <property type="entry name" value="UDP-2,3-DIACYLGLUCOSAMINE HYDROLASE"/>
    <property type="match status" value="1"/>
</dbReference>
<sequence length="259" mass="28940">MHPAPAALAQRQGDLLCLSDLHLGPQRPELTELFLRFCREIPAGVSDLCILGDLFDFWVHRAQALEESQNRVLRALHMVQEGGIRVWVMTGNRDFALAPSLLAEFGIAALPDPTLLPGGIVLTHGDLLCTQDHRYLRFRRIIRNPLLLGLLRILPYAVLLGIGRRLRRSSQKELQKKTITMMQATDRGIAMAIQGEGIFASPSAPYRILIHGHTHQAIDEDLPALHAHRFVLSDWNTTGATLLRCAPTGECSLWCYPPR</sequence>
<comment type="caution">
    <text evidence="2">The sequence shown here is derived from an EMBL/GenBank/DDBJ whole genome shotgun (WGS) entry which is preliminary data.</text>
</comment>
<dbReference type="NCBIfam" id="NF003743">
    <property type="entry name" value="PRK05340.1"/>
    <property type="match status" value="1"/>
</dbReference>
<dbReference type="GO" id="GO:0009245">
    <property type="term" value="P:lipid A biosynthetic process"/>
    <property type="evidence" value="ECO:0007669"/>
    <property type="project" value="TreeGrafter"/>
</dbReference>
<gene>
    <name evidence="2" type="ORF">HFQ13_00305</name>
</gene>
<proteinExistence type="predicted"/>
<accession>A0AAE2YM85</accession>
<evidence type="ECO:0000256" key="1">
    <source>
        <dbReference type="ARBA" id="ARBA00022801"/>
    </source>
</evidence>
<protein>
    <submittedName>
        <fullName evidence="2">UDP-2,3-diacylglucosamine diphosphatase</fullName>
        <ecNumber evidence="2">3.6.1.54</ecNumber>
    </submittedName>
</protein>
<dbReference type="PANTHER" id="PTHR34990">
    <property type="entry name" value="UDP-2,3-DIACYLGLUCOSAMINE HYDROLASE-RELATED"/>
    <property type="match status" value="1"/>
</dbReference>
<dbReference type="Gene3D" id="3.60.21.10">
    <property type="match status" value="1"/>
</dbReference>
<dbReference type="AlphaFoldDB" id="A0AAE2YM85"/>
<reference evidence="2" key="1">
    <citation type="journal article" date="2021" name="ISME J.">
        <title>Genomic evolution of the class Acidithiobacillia: deep-branching Proteobacteria living in extreme acidic conditions.</title>
        <authorList>
            <person name="Moya-Beltran A."/>
            <person name="Beard S."/>
            <person name="Rojas-Villalobos C."/>
            <person name="Issotta F."/>
            <person name="Gallardo Y."/>
            <person name="Ulloa R."/>
            <person name="Giaveno A."/>
            <person name="Degli Esposti M."/>
            <person name="Johnson D.B."/>
            <person name="Quatrini R."/>
        </authorList>
    </citation>
    <scope>NUCLEOTIDE SEQUENCE</scope>
    <source>
        <strain evidence="2">VAN18-1</strain>
    </source>
</reference>
<dbReference type="GO" id="GO:0016020">
    <property type="term" value="C:membrane"/>
    <property type="evidence" value="ECO:0007669"/>
    <property type="project" value="GOC"/>
</dbReference>
<dbReference type="SUPFAM" id="SSF56300">
    <property type="entry name" value="Metallo-dependent phosphatases"/>
    <property type="match status" value="1"/>
</dbReference>
<name>A0AAE2YM85_9PROT</name>
<evidence type="ECO:0000313" key="2">
    <source>
        <dbReference type="EMBL" id="MBU2786670.1"/>
    </source>
</evidence>
<dbReference type="InterPro" id="IPR043461">
    <property type="entry name" value="LpxH-like"/>
</dbReference>
<dbReference type="GO" id="GO:0008758">
    <property type="term" value="F:UDP-2,3-diacylglucosamine hydrolase activity"/>
    <property type="evidence" value="ECO:0007669"/>
    <property type="project" value="TreeGrafter"/>
</dbReference>
<organism evidence="2 3">
    <name type="scientific">Igneacidithiobacillus copahuensis</name>
    <dbReference type="NCBI Taxonomy" id="2724909"/>
    <lineage>
        <taxon>Bacteria</taxon>
        <taxon>Pseudomonadati</taxon>
        <taxon>Pseudomonadota</taxon>
        <taxon>Acidithiobacillia</taxon>
        <taxon>Acidithiobacillales</taxon>
        <taxon>Acidithiobacillaceae</taxon>
        <taxon>Igneacidithiobacillus</taxon>
    </lineage>
</organism>
<dbReference type="InterPro" id="IPR029052">
    <property type="entry name" value="Metallo-depent_PP-like"/>
</dbReference>
<dbReference type="EMBL" id="JAAXYO010000012">
    <property type="protein sequence ID" value="MBU2786670.1"/>
    <property type="molecule type" value="Genomic_DNA"/>
</dbReference>
<keyword evidence="3" id="KW-1185">Reference proteome</keyword>
<dbReference type="EC" id="3.6.1.54" evidence="2"/>
<dbReference type="Proteomes" id="UP001197378">
    <property type="component" value="Unassembled WGS sequence"/>
</dbReference>
<keyword evidence="1 2" id="KW-0378">Hydrolase</keyword>
<dbReference type="RefSeq" id="WP_215872966.1">
    <property type="nucleotide sequence ID" value="NZ_JAAXYO010000012.1"/>
</dbReference>